<dbReference type="HOGENOM" id="CLU_1287064_0_0_0"/>
<dbReference type="Proteomes" id="UP000032809">
    <property type="component" value="Chromosome I"/>
</dbReference>
<dbReference type="KEGG" id="dtn:DTL3_0074"/>
<sequence>MKIQLYNVFVEPFKIAFSKEPIILIPLFISILLTIIFDIIGQFGPVAYFVSVMLTGIFNTFFYAWTTILYNEFKEYEKADMRDSFARIKKLFLDITILSIFVGFLISIGFMAFVIPGIILALFLIFSPCVFVVEDVSLADSIRKSFSFVFKAEHFFQILIVLVAIFLLGLIPYIGVYISTLLEFLWLPYLYVYYHDNNQVVAPQKPQVKENKQD</sequence>
<dbReference type="AlphaFoldDB" id="A0A0C7NVD5"/>
<keyword evidence="1" id="KW-0472">Membrane</keyword>
<feature type="transmembrane region" description="Helical" evidence="1">
    <location>
        <begin position="46"/>
        <end position="70"/>
    </location>
</feature>
<proteinExistence type="predicted"/>
<reference evidence="3" key="1">
    <citation type="submission" date="2014-11" db="EMBL/GenBank/DDBJ databases">
        <authorList>
            <person name="Wibberg D."/>
        </authorList>
    </citation>
    <scope>NUCLEOTIDE SEQUENCE [LARGE SCALE GENOMIC DNA]</scope>
    <source>
        <strain evidence="3">L3</strain>
    </source>
</reference>
<dbReference type="RefSeq" id="WP_045087037.1">
    <property type="nucleotide sequence ID" value="NZ_LN824141.1"/>
</dbReference>
<feature type="transmembrane region" description="Helical" evidence="1">
    <location>
        <begin position="114"/>
        <end position="133"/>
    </location>
</feature>
<evidence type="ECO:0000313" key="3">
    <source>
        <dbReference type="Proteomes" id="UP000032809"/>
    </source>
</evidence>
<organism evidence="2 3">
    <name type="scientific">Defluviitoga tunisiensis</name>
    <dbReference type="NCBI Taxonomy" id="1006576"/>
    <lineage>
        <taxon>Bacteria</taxon>
        <taxon>Thermotogati</taxon>
        <taxon>Thermotogota</taxon>
        <taxon>Thermotogae</taxon>
        <taxon>Petrotogales</taxon>
        <taxon>Petrotogaceae</taxon>
        <taxon>Defluviitoga</taxon>
    </lineage>
</organism>
<feature type="transmembrane region" description="Helical" evidence="1">
    <location>
        <begin position="91"/>
        <end position="108"/>
    </location>
</feature>
<protein>
    <submittedName>
        <fullName evidence="2">Uncharacterized protein</fullName>
    </submittedName>
</protein>
<dbReference type="STRING" id="1006576.DTL3_0074"/>
<dbReference type="EMBL" id="LN824141">
    <property type="protein sequence ID" value="CEP77408.1"/>
    <property type="molecule type" value="Genomic_DNA"/>
</dbReference>
<keyword evidence="3" id="KW-1185">Reference proteome</keyword>
<feature type="transmembrane region" description="Helical" evidence="1">
    <location>
        <begin position="21"/>
        <end position="40"/>
    </location>
</feature>
<evidence type="ECO:0000313" key="2">
    <source>
        <dbReference type="EMBL" id="CEP77408.1"/>
    </source>
</evidence>
<name>A0A0C7NVD5_DEFTU</name>
<feature type="transmembrane region" description="Helical" evidence="1">
    <location>
        <begin position="154"/>
        <end position="178"/>
    </location>
</feature>
<keyword evidence="1" id="KW-1133">Transmembrane helix</keyword>
<evidence type="ECO:0000256" key="1">
    <source>
        <dbReference type="SAM" id="Phobius"/>
    </source>
</evidence>
<accession>A0A0C7NVD5</accession>
<keyword evidence="1" id="KW-0812">Transmembrane</keyword>
<dbReference type="OrthoDB" id="47264at2"/>
<gene>
    <name evidence="2" type="ORF">DTL3_0074</name>
</gene>